<dbReference type="STRING" id="400727.A0A2T7NZQ7"/>
<comment type="caution">
    <text evidence="9">The sequence shown here is derived from an EMBL/GenBank/DDBJ whole genome shotgun (WGS) entry which is preliminary data.</text>
</comment>
<evidence type="ECO:0000256" key="3">
    <source>
        <dbReference type="ARBA" id="ARBA00022729"/>
    </source>
</evidence>
<dbReference type="PANTHER" id="PTHR24269:SF16">
    <property type="entry name" value="PROTEIN SLG1"/>
    <property type="match status" value="1"/>
</dbReference>
<evidence type="ECO:0000256" key="4">
    <source>
        <dbReference type="ARBA" id="ARBA00022989"/>
    </source>
</evidence>
<organism evidence="9 10">
    <name type="scientific">Pomacea canaliculata</name>
    <name type="common">Golden apple snail</name>
    <dbReference type="NCBI Taxonomy" id="400727"/>
    <lineage>
        <taxon>Eukaryota</taxon>
        <taxon>Metazoa</taxon>
        <taxon>Spiralia</taxon>
        <taxon>Lophotrochozoa</taxon>
        <taxon>Mollusca</taxon>
        <taxon>Gastropoda</taxon>
        <taxon>Caenogastropoda</taxon>
        <taxon>Architaenioglossa</taxon>
        <taxon>Ampullarioidea</taxon>
        <taxon>Ampullariidae</taxon>
        <taxon>Pomacea</taxon>
    </lineage>
</organism>
<feature type="domain" description="WSC" evidence="8">
    <location>
        <begin position="192"/>
        <end position="306"/>
    </location>
</feature>
<keyword evidence="10" id="KW-1185">Reference proteome</keyword>
<dbReference type="OrthoDB" id="6071159at2759"/>
<evidence type="ECO:0000256" key="2">
    <source>
        <dbReference type="ARBA" id="ARBA00022692"/>
    </source>
</evidence>
<keyword evidence="3" id="KW-0732">Signal</keyword>
<dbReference type="PROSITE" id="PS51212">
    <property type="entry name" value="WSC"/>
    <property type="match status" value="2"/>
</dbReference>
<feature type="transmembrane region" description="Helical" evidence="7">
    <location>
        <begin position="399"/>
        <end position="420"/>
    </location>
</feature>
<evidence type="ECO:0000256" key="7">
    <source>
        <dbReference type="SAM" id="Phobius"/>
    </source>
</evidence>
<keyword evidence="6" id="KW-0325">Glycoprotein</keyword>
<evidence type="ECO:0000313" key="10">
    <source>
        <dbReference type="Proteomes" id="UP000245119"/>
    </source>
</evidence>
<keyword evidence="5 7" id="KW-0472">Membrane</keyword>
<dbReference type="InterPro" id="IPR002889">
    <property type="entry name" value="WSC_carb-bd"/>
</dbReference>
<dbReference type="AlphaFoldDB" id="A0A2T7NZQ7"/>
<evidence type="ECO:0000256" key="5">
    <source>
        <dbReference type="ARBA" id="ARBA00023136"/>
    </source>
</evidence>
<keyword evidence="2 7" id="KW-0812">Transmembrane</keyword>
<evidence type="ECO:0000256" key="6">
    <source>
        <dbReference type="ARBA" id="ARBA00023180"/>
    </source>
</evidence>
<dbReference type="SMART" id="SM00321">
    <property type="entry name" value="WSC"/>
    <property type="match status" value="1"/>
</dbReference>
<keyword evidence="4 7" id="KW-1133">Transmembrane helix</keyword>
<dbReference type="EMBL" id="PZQS01000008">
    <property type="protein sequence ID" value="PVD26636.1"/>
    <property type="molecule type" value="Genomic_DNA"/>
</dbReference>
<feature type="domain" description="WSC" evidence="8">
    <location>
        <begin position="68"/>
        <end position="177"/>
    </location>
</feature>
<dbReference type="InterPro" id="IPR051836">
    <property type="entry name" value="Kremen_rcpt"/>
</dbReference>
<evidence type="ECO:0000313" key="9">
    <source>
        <dbReference type="EMBL" id="PVD26636.1"/>
    </source>
</evidence>
<gene>
    <name evidence="9" type="ORF">C0Q70_14314</name>
</gene>
<dbReference type="PANTHER" id="PTHR24269">
    <property type="entry name" value="KREMEN PROTEIN"/>
    <property type="match status" value="1"/>
</dbReference>
<sequence length="568" mass="63365">MGQESLVTSVLRSGVHGECRHGVEPPLGCRFGYRVDSHGGFREEAMRLMLCVVLTCLALLPHGCYASPVDYVGCLVPTGLEDVIIEKEMEVDEMFKINIPFTFKIQESPSMTIQICVERCWLHKYEFAALQHGEECYCEHKSKDLSAVTDQFCRIRCRGNSLQRCGGKFAFSVYQTGYEKAPLALRTHYNLAVGYLGCFEESKRPGAHQLLNFETRVPTIKPLVSGRMTAQLCAAYCLSANQAVAVLEDVNKCSCRPFREEWLRAPCRVADAQCNLPCLGGSTTIITTTVMHNCVGRNNGQRYVTAYDTQVLSTNGGLPKLPISTFYPASGWLNIHFPAGNDFEETPHLEGYALTKALAAVESQRHIPSVTVIEPDNTAVGVVEIMGEQHSDSNPGRTALMVFVVISSIGIIAAVFLILTERYWRARVRRKIGPARRYVRCIYGARGSSPSPQCSPQCPKYRPQPDPYSYTHSIQSWTVSVAQNSFMELWVFLSAYRALPVQYAGCMIQTDLVGFQVTDEEVVPDSVIGQRGSFRHLSGYEKEPDQLVDNTRQTCEDAYGRTDRPMNH</sequence>
<comment type="subcellular location">
    <subcellularLocation>
        <location evidence="1">Membrane</location>
        <topology evidence="1">Single-pass membrane protein</topology>
    </subcellularLocation>
</comment>
<protein>
    <recommendedName>
        <fullName evidence="8">WSC domain-containing protein</fullName>
    </recommendedName>
</protein>
<evidence type="ECO:0000256" key="1">
    <source>
        <dbReference type="ARBA" id="ARBA00004167"/>
    </source>
</evidence>
<evidence type="ECO:0000259" key="8">
    <source>
        <dbReference type="PROSITE" id="PS51212"/>
    </source>
</evidence>
<dbReference type="Proteomes" id="UP000245119">
    <property type="component" value="Linkage Group LG8"/>
</dbReference>
<reference evidence="9 10" key="1">
    <citation type="submission" date="2018-04" db="EMBL/GenBank/DDBJ databases">
        <title>The genome of golden apple snail Pomacea canaliculata provides insight into stress tolerance and invasive adaptation.</title>
        <authorList>
            <person name="Liu C."/>
            <person name="Liu B."/>
            <person name="Ren Y."/>
            <person name="Zhang Y."/>
            <person name="Wang H."/>
            <person name="Li S."/>
            <person name="Jiang F."/>
            <person name="Yin L."/>
            <person name="Zhang G."/>
            <person name="Qian W."/>
            <person name="Fan W."/>
        </authorList>
    </citation>
    <scope>NUCLEOTIDE SEQUENCE [LARGE SCALE GENOMIC DNA]</scope>
    <source>
        <strain evidence="9">SZHN2017</strain>
        <tissue evidence="9">Muscle</tissue>
    </source>
</reference>
<proteinExistence type="predicted"/>
<name>A0A2T7NZQ7_POMCA</name>
<accession>A0A2T7NZQ7</accession>
<dbReference type="Pfam" id="PF01822">
    <property type="entry name" value="WSC"/>
    <property type="match status" value="1"/>
</dbReference>
<dbReference type="GO" id="GO:0005886">
    <property type="term" value="C:plasma membrane"/>
    <property type="evidence" value="ECO:0007669"/>
    <property type="project" value="TreeGrafter"/>
</dbReference>